<reference evidence="2 3" key="1">
    <citation type="submission" date="2018-03" db="EMBL/GenBank/DDBJ databases">
        <title>Genomic Encyclopedia of Type Strains, Phase III (KMG-III): the genomes of soil and plant-associated and newly described type strains.</title>
        <authorList>
            <person name="Whitman W."/>
        </authorList>
    </citation>
    <scope>NUCLEOTIDE SEQUENCE [LARGE SCALE GENOMIC DNA]</scope>
    <source>
        <strain evidence="2 3">CGMCC 1.07653</strain>
    </source>
</reference>
<dbReference type="RefSeq" id="WP_106589392.1">
    <property type="nucleotide sequence ID" value="NZ_PYAV01000011.1"/>
</dbReference>
<keyword evidence="1" id="KW-0812">Transmembrane</keyword>
<keyword evidence="1" id="KW-0472">Membrane</keyword>
<evidence type="ECO:0000256" key="1">
    <source>
        <dbReference type="SAM" id="Phobius"/>
    </source>
</evidence>
<dbReference type="EMBL" id="PYAV01000011">
    <property type="protein sequence ID" value="PSL43252.1"/>
    <property type="molecule type" value="Genomic_DNA"/>
</dbReference>
<accession>A0A2P8HAK3</accession>
<feature type="transmembrane region" description="Helical" evidence="1">
    <location>
        <begin position="64"/>
        <end position="88"/>
    </location>
</feature>
<dbReference type="Proteomes" id="UP000242310">
    <property type="component" value="Unassembled WGS sequence"/>
</dbReference>
<keyword evidence="1" id="KW-1133">Transmembrane helix</keyword>
<evidence type="ECO:0008006" key="4">
    <source>
        <dbReference type="Google" id="ProtNLM"/>
    </source>
</evidence>
<keyword evidence="3" id="KW-1185">Reference proteome</keyword>
<proteinExistence type="predicted"/>
<evidence type="ECO:0000313" key="3">
    <source>
        <dbReference type="Proteomes" id="UP000242310"/>
    </source>
</evidence>
<dbReference type="AlphaFoldDB" id="A0A2P8HAK3"/>
<organism evidence="2 3">
    <name type="scientific">Salsuginibacillus halophilus</name>
    <dbReference type="NCBI Taxonomy" id="517424"/>
    <lineage>
        <taxon>Bacteria</taxon>
        <taxon>Bacillati</taxon>
        <taxon>Bacillota</taxon>
        <taxon>Bacilli</taxon>
        <taxon>Bacillales</taxon>
        <taxon>Bacillaceae</taxon>
        <taxon>Salsuginibacillus</taxon>
    </lineage>
</organism>
<protein>
    <recommendedName>
        <fullName evidence="4">DUF4190 domain-containing protein</fullName>
    </recommendedName>
</protein>
<comment type="caution">
    <text evidence="2">The sequence shown here is derived from an EMBL/GenBank/DDBJ whole genome shotgun (WGS) entry which is preliminary data.</text>
</comment>
<feature type="transmembrane region" description="Helical" evidence="1">
    <location>
        <begin position="16"/>
        <end position="43"/>
    </location>
</feature>
<sequence length="89" mass="9147">MSTAETVPGKKNSKSILSLSLAVISFVLPVFGLAVAVAAIMMANTGAKEIQQSGRVNAGENLALTAKIISGVSIVIQLMVLIGVIAFYV</sequence>
<name>A0A2P8HAK3_9BACI</name>
<gene>
    <name evidence="2" type="ORF">B0H94_11176</name>
</gene>
<evidence type="ECO:0000313" key="2">
    <source>
        <dbReference type="EMBL" id="PSL43252.1"/>
    </source>
</evidence>